<protein>
    <recommendedName>
        <fullName evidence="2">DUF7892 domain-containing protein</fullName>
    </recommendedName>
</protein>
<dbReference type="SUPFAM" id="SSF81383">
    <property type="entry name" value="F-box domain"/>
    <property type="match status" value="1"/>
</dbReference>
<feature type="compositionally biased region" description="Low complexity" evidence="1">
    <location>
        <begin position="368"/>
        <end position="389"/>
    </location>
</feature>
<feature type="compositionally biased region" description="Polar residues" evidence="1">
    <location>
        <begin position="1083"/>
        <end position="1095"/>
    </location>
</feature>
<feature type="compositionally biased region" description="Basic and acidic residues" evidence="1">
    <location>
        <begin position="1327"/>
        <end position="1340"/>
    </location>
</feature>
<feature type="region of interest" description="Disordered" evidence="1">
    <location>
        <begin position="1055"/>
        <end position="1376"/>
    </location>
</feature>
<dbReference type="InterPro" id="IPR057214">
    <property type="entry name" value="DUF7892"/>
</dbReference>
<feature type="compositionally biased region" description="Basic and acidic residues" evidence="1">
    <location>
        <begin position="1299"/>
        <end position="1316"/>
    </location>
</feature>
<feature type="domain" description="DUF7892" evidence="2">
    <location>
        <begin position="812"/>
        <end position="960"/>
    </location>
</feature>
<gene>
    <name evidence="3" type="ORF">QBC47DRAFT_399878</name>
</gene>
<feature type="region of interest" description="Disordered" evidence="1">
    <location>
        <begin position="1027"/>
        <end position="1046"/>
    </location>
</feature>
<dbReference type="EMBL" id="MU839830">
    <property type="protein sequence ID" value="KAK1757539.1"/>
    <property type="molecule type" value="Genomic_DNA"/>
</dbReference>
<feature type="compositionally biased region" description="Basic and acidic residues" evidence="1">
    <location>
        <begin position="1437"/>
        <end position="1449"/>
    </location>
</feature>
<feature type="region of interest" description="Disordered" evidence="1">
    <location>
        <begin position="974"/>
        <end position="1012"/>
    </location>
</feature>
<feature type="region of interest" description="Disordered" evidence="1">
    <location>
        <begin position="1423"/>
        <end position="1469"/>
    </location>
</feature>
<dbReference type="InterPro" id="IPR036047">
    <property type="entry name" value="F-box-like_dom_sf"/>
</dbReference>
<sequence>MASTGDEVGPGGSAVSSLDPEQDCATTPDHKMESQAGTADALPEASHRAMAPAQDTQAHRKRKPEETDDESHNDPWSEEGSKRIKLTAGESHPPRVRICLDKSLLPPEVWHRVFTFCPPKALGNLLLVNKLFNLYLDPSSNFVRKVPSSIPNCAVASLEPNAIWRASRRLFWPQMPTPLRSQPEIDMWRLACSSRCQNCQKLPPQSTQISPGPKPGVDGVAVIWAFAMRICAPCLLKKSVKELDLLVSPSLPSAVLTALPFVHLTRELHIVPAAELEQLPQNQQTTKLFSLTDVKLLEQEFATVRNMGTGTVDEWLKGLENRGRDLRQQASKWEKWDSSGGVAKMVSELYPGYTSLCSRQPLNPINKTSTATAAVSAGTKPSVQSLPSLPRLPPPPTPHGRPDRSPEELARLKAARKSEIERRALELDPPLLANILRHMPSFQAALQIVAPLDDNGWDVLKPRLLAQRVEAELREEETAPKTNPVPELSNHHALEATLATTKEARELVDKDWEIVQAPLRSRIAGYADDIINDAWGGGNKVTKELCGKFAVDVLIYVRSHFYAHVARDAMVARNSGQQPAVDPPGGPFTQKLTLENMKWIFDIKVKPHTEPFRKELFYCSACEGNTKVFGFEGVIQHYAAKHTTSLSLGSIVVHWRAEWPAKPPFSANPRVARPSLQGQPPPPFASSMMVPSGGYSYSFSPGPAPLPPYPPPPIFAPPPFTDPYHSQAPALPYHQPSTYPPFSAPNFGQPLPYATHSPAPYAPYPPPPGPYPTGNIEPGPAYAPIHAPVHEPFPHTTQSPYTPAPPPHHAQTHNLKMEDIAKNSREVWQVLGNIKDLHGSTRLFVTIHHVAKRYRGRFHEIPPLALFIEGLAHHRDMRPVRNVNGLVCKACHLVPGNGVAVEQDKKTFSVPQLSNHFQAKHVVPMQSRGSSPLDWTVDMVMLGDEDQTLQLRPSISEYQKSLLKDALPGIFEPPIVSSTSTRHSQMPVAPPLRHDLEENYSRQDRSQPNKRATLEDRGAELLAAYDEPTASHSSSNHYPPKQPRQEIESLRARGSNSYAEAKPNDNHARAVSTISRTPKEVLSQHNGTSRISPEGQQPRIYRDSPQLHQNGNYMKEHHRQTRDNDGPEFEATGKYQSQSQQEWEEQRQRSTFRDVERAETETHRELQRVRAMWPTDREGTRTSSSPGGWDRSGTGSTPHAGHLIQFSDDSQQTFQQPAPRKPASIQEEPSLLGALERHLEEGGQSHATVGGRRNHEDSRTGTTAEMVGSRQYSKVENGPDRVRYERQYLPRDGQSPTARHIEPLYHSGQERAERQSPHGFYQQEFGIPREMHRRGEDDGYNRPLLRGGDYRSEQRQAPYYYRERSPSHARPAIDGPPMEAYEIVQIIDEQGEYFIRRPVRRGLHPRGPPRQDLEAHRADVYPEQDEYYSAGSAGEFASREPPVRRRPDFEPPVGHQAPAYHEGYDPRFP</sequence>
<dbReference type="GO" id="GO:0030041">
    <property type="term" value="P:actin filament polymerization"/>
    <property type="evidence" value="ECO:0007669"/>
    <property type="project" value="TreeGrafter"/>
</dbReference>
<evidence type="ECO:0000313" key="3">
    <source>
        <dbReference type="EMBL" id="KAK1757539.1"/>
    </source>
</evidence>
<feature type="compositionally biased region" description="Pro residues" evidence="1">
    <location>
        <begin position="390"/>
        <end position="399"/>
    </location>
</feature>
<dbReference type="Proteomes" id="UP001239445">
    <property type="component" value="Unassembled WGS sequence"/>
</dbReference>
<dbReference type="Pfam" id="PF25422">
    <property type="entry name" value="DUF7892"/>
    <property type="match status" value="1"/>
</dbReference>
<accession>A0AAJ0BFX8</accession>
<feature type="compositionally biased region" description="Basic and acidic residues" evidence="1">
    <location>
        <begin position="70"/>
        <end position="82"/>
    </location>
</feature>
<feature type="compositionally biased region" description="Basic and acidic residues" evidence="1">
    <location>
        <begin position="992"/>
        <end position="1012"/>
    </location>
</feature>
<feature type="compositionally biased region" description="Basic and acidic residues" evidence="1">
    <location>
        <begin position="1144"/>
        <end position="1168"/>
    </location>
</feature>
<dbReference type="InterPro" id="IPR051412">
    <property type="entry name" value="Formin_Homology_Diaphanous_sf"/>
</dbReference>
<reference evidence="3" key="1">
    <citation type="submission" date="2023-06" db="EMBL/GenBank/DDBJ databases">
        <title>Genome-scale phylogeny and comparative genomics of the fungal order Sordariales.</title>
        <authorList>
            <consortium name="Lawrence Berkeley National Laboratory"/>
            <person name="Hensen N."/>
            <person name="Bonometti L."/>
            <person name="Westerberg I."/>
            <person name="Brannstrom I.O."/>
            <person name="Guillou S."/>
            <person name="Cros-Aarteil S."/>
            <person name="Calhoun S."/>
            <person name="Haridas S."/>
            <person name="Kuo A."/>
            <person name="Mondo S."/>
            <person name="Pangilinan J."/>
            <person name="Riley R."/>
            <person name="Labutti K."/>
            <person name="Andreopoulos B."/>
            <person name="Lipzen A."/>
            <person name="Chen C."/>
            <person name="Yanf M."/>
            <person name="Daum C."/>
            <person name="Ng V."/>
            <person name="Clum A."/>
            <person name="Steindorff A."/>
            <person name="Ohm R."/>
            <person name="Martin F."/>
            <person name="Silar P."/>
            <person name="Natvig D."/>
            <person name="Lalanne C."/>
            <person name="Gautier V."/>
            <person name="Ament-Velasquez S.L."/>
            <person name="Kruys A."/>
            <person name="Hutchinson M.I."/>
            <person name="Powell A.J."/>
            <person name="Barry K."/>
            <person name="Miller A.N."/>
            <person name="Grigoriev I.V."/>
            <person name="Debuchy R."/>
            <person name="Gladieux P."/>
            <person name="Thoren M.H."/>
            <person name="Johannesson H."/>
        </authorList>
    </citation>
    <scope>NUCLEOTIDE SEQUENCE</scope>
    <source>
        <strain evidence="3">PSN4</strain>
    </source>
</reference>
<dbReference type="PANTHER" id="PTHR45691:SF6">
    <property type="entry name" value="PROTEIN DIAPHANOUS"/>
    <property type="match status" value="1"/>
</dbReference>
<keyword evidence="4" id="KW-1185">Reference proteome</keyword>
<dbReference type="GO" id="GO:0005884">
    <property type="term" value="C:actin filament"/>
    <property type="evidence" value="ECO:0007669"/>
    <property type="project" value="TreeGrafter"/>
</dbReference>
<feature type="compositionally biased region" description="Basic and acidic residues" evidence="1">
    <location>
        <begin position="1277"/>
        <end position="1289"/>
    </location>
</feature>
<feature type="compositionally biased region" description="Low complexity" evidence="1">
    <location>
        <begin position="1205"/>
        <end position="1216"/>
    </location>
</feature>
<organism evidence="3 4">
    <name type="scientific">Echria macrotheca</name>
    <dbReference type="NCBI Taxonomy" id="438768"/>
    <lineage>
        <taxon>Eukaryota</taxon>
        <taxon>Fungi</taxon>
        <taxon>Dikarya</taxon>
        <taxon>Ascomycota</taxon>
        <taxon>Pezizomycotina</taxon>
        <taxon>Sordariomycetes</taxon>
        <taxon>Sordariomycetidae</taxon>
        <taxon>Sordariales</taxon>
        <taxon>Schizotheciaceae</taxon>
        <taxon>Echria</taxon>
    </lineage>
</organism>
<dbReference type="CDD" id="cd09917">
    <property type="entry name" value="F-box_SF"/>
    <property type="match status" value="1"/>
</dbReference>
<evidence type="ECO:0000259" key="2">
    <source>
        <dbReference type="Pfam" id="PF25422"/>
    </source>
</evidence>
<name>A0AAJ0BFX8_9PEZI</name>
<feature type="region of interest" description="Disordered" evidence="1">
    <location>
        <begin position="368"/>
        <end position="407"/>
    </location>
</feature>
<evidence type="ECO:0000256" key="1">
    <source>
        <dbReference type="SAM" id="MobiDB-lite"/>
    </source>
</evidence>
<evidence type="ECO:0000313" key="4">
    <source>
        <dbReference type="Proteomes" id="UP001239445"/>
    </source>
</evidence>
<dbReference type="PANTHER" id="PTHR45691">
    <property type="entry name" value="PROTEIN DIAPHANOUS"/>
    <property type="match status" value="1"/>
</dbReference>
<proteinExistence type="predicted"/>
<feature type="region of interest" description="Disordered" evidence="1">
    <location>
        <begin position="1"/>
        <end position="88"/>
    </location>
</feature>
<comment type="caution">
    <text evidence="3">The sequence shown here is derived from an EMBL/GenBank/DDBJ whole genome shotgun (WGS) entry which is preliminary data.</text>
</comment>